<name>U9TF91_RHIID</name>
<organism evidence="1">
    <name type="scientific">Rhizophagus irregularis (strain DAOM 181602 / DAOM 197198 / MUCL 43194)</name>
    <name type="common">Arbuscular mycorrhizal fungus</name>
    <name type="synonym">Glomus intraradices</name>
    <dbReference type="NCBI Taxonomy" id="747089"/>
    <lineage>
        <taxon>Eukaryota</taxon>
        <taxon>Fungi</taxon>
        <taxon>Fungi incertae sedis</taxon>
        <taxon>Mucoromycota</taxon>
        <taxon>Glomeromycotina</taxon>
        <taxon>Glomeromycetes</taxon>
        <taxon>Glomerales</taxon>
        <taxon>Glomeraceae</taxon>
        <taxon>Rhizophagus</taxon>
    </lineage>
</organism>
<accession>U9TF91</accession>
<dbReference type="InterPro" id="IPR043502">
    <property type="entry name" value="DNA/RNA_pol_sf"/>
</dbReference>
<dbReference type="PANTHER" id="PTHR33050:SF7">
    <property type="entry name" value="RIBONUCLEASE H"/>
    <property type="match status" value="1"/>
</dbReference>
<gene>
    <name evidence="1" type="ORF">GLOINDRAFT_325779</name>
</gene>
<dbReference type="SUPFAM" id="SSF56672">
    <property type="entry name" value="DNA/RNA polymerases"/>
    <property type="match status" value="1"/>
</dbReference>
<proteinExistence type="predicted"/>
<dbReference type="InterPro" id="IPR052055">
    <property type="entry name" value="Hepadnavirus_pol/RT"/>
</dbReference>
<evidence type="ECO:0000313" key="1">
    <source>
        <dbReference type="EMBL" id="ESA06844.1"/>
    </source>
</evidence>
<dbReference type="eggNOG" id="ENOG502T5R9">
    <property type="taxonomic scope" value="Eukaryota"/>
</dbReference>
<protein>
    <recommendedName>
        <fullName evidence="2">Reverse transcriptase domain-containing protein</fullName>
    </recommendedName>
</protein>
<dbReference type="AlphaFoldDB" id="U9TF91"/>
<dbReference type="EMBL" id="KI291064">
    <property type="protein sequence ID" value="ESA06844.1"/>
    <property type="molecule type" value="Genomic_DNA"/>
</dbReference>
<sequence length="113" mass="12902">MISSLQSLGFTINEEKSSLIPSQVVDYLGFQIDSKTMMIKLPKHKIKDLIQECKKISQKPVILIRKLVSLIGTVFPVRLHSRVLLKDKNIGLKMQGWNGIIELFPESIAQLEW</sequence>
<dbReference type="HOGENOM" id="CLU_2134881_0_0_1"/>
<reference evidence="1" key="1">
    <citation type="submission" date="2013-07" db="EMBL/GenBank/DDBJ databases">
        <title>The genome of an arbuscular mycorrhizal fungus provides insights into the evolution of the oldest plant symbiosis.</title>
        <authorList>
            <consortium name="DOE Joint Genome Institute"/>
            <person name="Tisserant E."/>
            <person name="Malbreil M."/>
            <person name="Kuo A."/>
            <person name="Kohler A."/>
            <person name="Symeonidi A."/>
            <person name="Balestrini R."/>
            <person name="Charron P."/>
            <person name="Duensing N."/>
            <person name="Frei-dit-Frey N."/>
            <person name="Gianinazzi-Pearson V."/>
            <person name="Gilbert B."/>
            <person name="Handa Y."/>
            <person name="Hijri M."/>
            <person name="Kaul R."/>
            <person name="Kawaguchi M."/>
            <person name="Krajinski F."/>
            <person name="Lammers P."/>
            <person name="Lapierre D."/>
            <person name="Masclaux F.G."/>
            <person name="Murat C."/>
            <person name="Morin E."/>
            <person name="Ndikumana S."/>
            <person name="Pagni M."/>
            <person name="Petitpierre D."/>
            <person name="Requena N."/>
            <person name="Rosikiewicz P."/>
            <person name="Riley R."/>
            <person name="Saito K."/>
            <person name="San Clemente H."/>
            <person name="Shapiro H."/>
            <person name="van Tuinen D."/>
            <person name="Becard G."/>
            <person name="Bonfante P."/>
            <person name="Paszkowski U."/>
            <person name="Shachar-Hill Y."/>
            <person name="Young J.P."/>
            <person name="Sanders I.R."/>
            <person name="Henrissat B."/>
            <person name="Rensing S.A."/>
            <person name="Grigoriev I.V."/>
            <person name="Corradi N."/>
            <person name="Roux C."/>
            <person name="Martin F."/>
        </authorList>
    </citation>
    <scope>NUCLEOTIDE SEQUENCE</scope>
    <source>
        <strain evidence="1">DAOM 197198</strain>
    </source>
</reference>
<dbReference type="PANTHER" id="PTHR33050">
    <property type="entry name" value="REVERSE TRANSCRIPTASE DOMAIN-CONTAINING PROTEIN"/>
    <property type="match status" value="1"/>
</dbReference>
<evidence type="ECO:0008006" key="2">
    <source>
        <dbReference type="Google" id="ProtNLM"/>
    </source>
</evidence>